<dbReference type="AlphaFoldDB" id="A0AA39H8S2"/>
<reference evidence="3" key="1">
    <citation type="submission" date="2023-06" db="EMBL/GenBank/DDBJ databases">
        <title>Genomic analysis of the entomopathogenic nematode Steinernema hermaphroditum.</title>
        <authorList>
            <person name="Schwarz E.M."/>
            <person name="Heppert J.K."/>
            <person name="Baniya A."/>
            <person name="Schwartz H.T."/>
            <person name="Tan C.-H."/>
            <person name="Antoshechkin I."/>
            <person name="Sternberg P.W."/>
            <person name="Goodrich-Blair H."/>
            <person name="Dillman A.R."/>
        </authorList>
    </citation>
    <scope>NUCLEOTIDE SEQUENCE</scope>
    <source>
        <strain evidence="3">PS9179</strain>
        <tissue evidence="3">Whole animal</tissue>
    </source>
</reference>
<comment type="caution">
    <text evidence="3">The sequence shown here is derived from an EMBL/GenBank/DDBJ whole genome shotgun (WGS) entry which is preliminary data.</text>
</comment>
<feature type="transmembrane region" description="Helical" evidence="2">
    <location>
        <begin position="175"/>
        <end position="194"/>
    </location>
</feature>
<keyword evidence="4" id="KW-1185">Reference proteome</keyword>
<dbReference type="Gene3D" id="1.20.1070.10">
    <property type="entry name" value="Rhodopsin 7-helix transmembrane proteins"/>
    <property type="match status" value="1"/>
</dbReference>
<evidence type="ECO:0000313" key="3">
    <source>
        <dbReference type="EMBL" id="KAK0400348.1"/>
    </source>
</evidence>
<organism evidence="3 4">
    <name type="scientific">Steinernema hermaphroditum</name>
    <dbReference type="NCBI Taxonomy" id="289476"/>
    <lineage>
        <taxon>Eukaryota</taxon>
        <taxon>Metazoa</taxon>
        <taxon>Ecdysozoa</taxon>
        <taxon>Nematoda</taxon>
        <taxon>Chromadorea</taxon>
        <taxon>Rhabditida</taxon>
        <taxon>Tylenchina</taxon>
        <taxon>Panagrolaimomorpha</taxon>
        <taxon>Strongyloidoidea</taxon>
        <taxon>Steinernematidae</taxon>
        <taxon>Steinernema</taxon>
    </lineage>
</organism>
<keyword evidence="2" id="KW-1133">Transmembrane helix</keyword>
<evidence type="ECO:0000256" key="1">
    <source>
        <dbReference type="SAM" id="MobiDB-lite"/>
    </source>
</evidence>
<feature type="transmembrane region" description="Helical" evidence="2">
    <location>
        <begin position="34"/>
        <end position="60"/>
    </location>
</feature>
<evidence type="ECO:0000256" key="2">
    <source>
        <dbReference type="SAM" id="Phobius"/>
    </source>
</evidence>
<gene>
    <name evidence="3" type="ORF">QR680_003459</name>
</gene>
<name>A0AA39H8S2_9BILA</name>
<dbReference type="InterPro" id="IPR053326">
    <property type="entry name" value="GPCR1-like"/>
</dbReference>
<accession>A0AA39H8S2</accession>
<dbReference type="PANTHER" id="PTHR47632">
    <property type="entry name" value="FMRFAMIDE PEPTIDE RECEPTOR FAMILY-RELATED"/>
    <property type="match status" value="1"/>
</dbReference>
<keyword evidence="2" id="KW-0472">Membrane</keyword>
<keyword evidence="2" id="KW-0812">Transmembrane</keyword>
<proteinExistence type="predicted"/>
<evidence type="ECO:0000313" key="4">
    <source>
        <dbReference type="Proteomes" id="UP001175271"/>
    </source>
</evidence>
<protein>
    <recommendedName>
        <fullName evidence="5">G-protein coupled receptors family 1 profile domain-containing protein</fullName>
    </recommendedName>
</protein>
<sequence length="207" mass="23071">MGICLSGIFIITADSLRAYNATVNEIFALLIPRLTPFGMAFQMLSVYVTVLAAVDCYVFLSMRCYRTSYCRPASAKRVLTIVMTERCFDETSNTTKLEVCPTDMRLDETYITVYRGYMYTLSMAIFPFTLLSSLTVGIVRNLGKQSRSNIEPPTVPGPSLGKPHIEDRSNGSPPIMLVMVVALFLACNVVSLCTDDPHRCWQRSSGF</sequence>
<feature type="region of interest" description="Disordered" evidence="1">
    <location>
        <begin position="146"/>
        <end position="166"/>
    </location>
</feature>
<feature type="transmembrane region" description="Helical" evidence="2">
    <location>
        <begin position="117"/>
        <end position="139"/>
    </location>
</feature>
<evidence type="ECO:0008006" key="5">
    <source>
        <dbReference type="Google" id="ProtNLM"/>
    </source>
</evidence>
<dbReference type="Proteomes" id="UP001175271">
    <property type="component" value="Unassembled WGS sequence"/>
</dbReference>
<dbReference type="PANTHER" id="PTHR47632:SF5">
    <property type="entry name" value="G-PROTEIN COUPLED RECEPTORS FAMILY 1 PROFILE DOMAIN-CONTAINING PROTEIN"/>
    <property type="match status" value="1"/>
</dbReference>
<dbReference type="EMBL" id="JAUCMV010000005">
    <property type="protein sequence ID" value="KAK0400348.1"/>
    <property type="molecule type" value="Genomic_DNA"/>
</dbReference>